<evidence type="ECO:0008006" key="4">
    <source>
        <dbReference type="Google" id="ProtNLM"/>
    </source>
</evidence>
<dbReference type="PROSITE" id="PS50297">
    <property type="entry name" value="ANK_REP_REGION"/>
    <property type="match status" value="1"/>
</dbReference>
<dbReference type="SMART" id="SM00248">
    <property type="entry name" value="ANK"/>
    <property type="match status" value="1"/>
</dbReference>
<proteinExistence type="predicted"/>
<reference evidence="2" key="1">
    <citation type="journal article" date="2021" name="IMA Fungus">
        <title>Genomic characterization of three marine fungi, including Emericellopsis atlantica sp. nov. with signatures of a generalist lifestyle and marine biomass degradation.</title>
        <authorList>
            <person name="Hagestad O.C."/>
            <person name="Hou L."/>
            <person name="Andersen J.H."/>
            <person name="Hansen E.H."/>
            <person name="Altermark B."/>
            <person name="Li C."/>
            <person name="Kuhnert E."/>
            <person name="Cox R.J."/>
            <person name="Crous P.W."/>
            <person name="Spatafora J.W."/>
            <person name="Lail K."/>
            <person name="Amirebrahimi M."/>
            <person name="Lipzen A."/>
            <person name="Pangilinan J."/>
            <person name="Andreopoulos W."/>
            <person name="Hayes R.D."/>
            <person name="Ng V."/>
            <person name="Grigoriev I.V."/>
            <person name="Jackson S.A."/>
            <person name="Sutton T.D.S."/>
            <person name="Dobson A.D.W."/>
            <person name="Rama T."/>
        </authorList>
    </citation>
    <scope>NUCLEOTIDE SEQUENCE</scope>
    <source>
        <strain evidence="2">TRa018bII</strain>
    </source>
</reference>
<feature type="repeat" description="ANK" evidence="1">
    <location>
        <begin position="536"/>
        <end position="568"/>
    </location>
</feature>
<dbReference type="Proteomes" id="UP000824998">
    <property type="component" value="Unassembled WGS sequence"/>
</dbReference>
<keyword evidence="1" id="KW-0040">ANK repeat</keyword>
<dbReference type="EMBL" id="MU251358">
    <property type="protein sequence ID" value="KAG9239521.1"/>
    <property type="molecule type" value="Genomic_DNA"/>
</dbReference>
<evidence type="ECO:0000256" key="1">
    <source>
        <dbReference type="PROSITE-ProRule" id="PRU00023"/>
    </source>
</evidence>
<dbReference type="Pfam" id="PF00023">
    <property type="entry name" value="Ank"/>
    <property type="match status" value="1"/>
</dbReference>
<protein>
    <recommendedName>
        <fullName evidence="4">Ankyrin repeat protein</fullName>
    </recommendedName>
</protein>
<keyword evidence="3" id="KW-1185">Reference proteome</keyword>
<sequence>MNKRNSNRLLELQSLRKTKARHDLDATQNIWLKTGQFEGEVDAFRDFPNSSRQLTASETSLDTGFEITHSSTLMLDGSSIPGSVLTEDSTCYALSTNVDIDSFAAGSPRRHAVQLASTTESAHGKNTKTHDPSLFLSNDGFQGLSTNHSPQFLTSTPQAQGTAISTSRFSTTDLLNFRIPETPASHESESLGKDYQIQLVELADVTDGTTAGFPAKLPKRSPSLVQRIYSTIFQVGEVSMSLVSGSSTVSWRSSWLSPAPRKTPLTDAEVSIWDRIIDETKLSDQISVQPDYYRDLTSQGTNDKSCSLDNRLHRVAAAALPLRFILEEVELVPRELSLTNAFRDTFMHVLNTSEFGTDGTSTAYDDYITLLKFIKSKGFQFTGQDCHGRTIAHIAFKDKRLFGRQGFDGEQFSITTSLLGIDLSTRDNQGVSAGQRIALHADQGTLMGRDERQLLDFIVEKYSSHGEAHNTSYRELMSAAPSSRSFWANSPTGIDIQGNTAPIALLKWSKWPEKETASTLAILCCKEKDLEARDKRGRTALCIAAMKGARKCVILLLKFGALPNSRDYAGNSIVKLATLGSFGRKNGLDSKRYARVVDCIGRLSDCGGLMDPCALEEWQAPSDFEYRFEPVSELKKLLLRDAELLHESNTGLLLREIYKGLKSS</sequence>
<dbReference type="PROSITE" id="PS50088">
    <property type="entry name" value="ANK_REPEAT"/>
    <property type="match status" value="1"/>
</dbReference>
<dbReference type="SUPFAM" id="SSF48403">
    <property type="entry name" value="Ankyrin repeat"/>
    <property type="match status" value="1"/>
</dbReference>
<evidence type="ECO:0000313" key="2">
    <source>
        <dbReference type="EMBL" id="KAG9239521.1"/>
    </source>
</evidence>
<dbReference type="InterPro" id="IPR002110">
    <property type="entry name" value="Ankyrin_rpt"/>
</dbReference>
<comment type="caution">
    <text evidence="2">The sequence shown here is derived from an EMBL/GenBank/DDBJ whole genome shotgun (WGS) entry which is preliminary data.</text>
</comment>
<dbReference type="Gene3D" id="1.25.40.20">
    <property type="entry name" value="Ankyrin repeat-containing domain"/>
    <property type="match status" value="1"/>
</dbReference>
<name>A0A9P8CBT0_9HELO</name>
<accession>A0A9P8CBT0</accession>
<dbReference type="InterPro" id="IPR036770">
    <property type="entry name" value="Ankyrin_rpt-contain_sf"/>
</dbReference>
<gene>
    <name evidence="2" type="ORF">BJ875DRAFT_538739</name>
</gene>
<dbReference type="OrthoDB" id="194358at2759"/>
<organism evidence="2 3">
    <name type="scientific">Amylocarpus encephaloides</name>
    <dbReference type="NCBI Taxonomy" id="45428"/>
    <lineage>
        <taxon>Eukaryota</taxon>
        <taxon>Fungi</taxon>
        <taxon>Dikarya</taxon>
        <taxon>Ascomycota</taxon>
        <taxon>Pezizomycotina</taxon>
        <taxon>Leotiomycetes</taxon>
        <taxon>Helotiales</taxon>
        <taxon>Helotiales incertae sedis</taxon>
        <taxon>Amylocarpus</taxon>
    </lineage>
</organism>
<evidence type="ECO:0000313" key="3">
    <source>
        <dbReference type="Proteomes" id="UP000824998"/>
    </source>
</evidence>
<dbReference type="AlphaFoldDB" id="A0A9P8CBT0"/>